<evidence type="ECO:0000256" key="4">
    <source>
        <dbReference type="ARBA" id="ARBA00022603"/>
    </source>
</evidence>
<accession>A0A4P7UHF7</accession>
<comment type="similarity">
    <text evidence="8">Belongs to the methyltransferase superfamily.</text>
</comment>
<dbReference type="SUPFAM" id="SSF53335">
    <property type="entry name" value="S-adenosyl-L-methionine-dependent methyltransferases"/>
    <property type="match status" value="1"/>
</dbReference>
<dbReference type="Pfam" id="PF08241">
    <property type="entry name" value="Methyltransf_11"/>
    <property type="match status" value="1"/>
</dbReference>
<dbReference type="Proteomes" id="UP000297065">
    <property type="component" value="Chromosome"/>
</dbReference>
<dbReference type="EC" id="2.1.1.197" evidence="3 8"/>
<evidence type="ECO:0000256" key="6">
    <source>
        <dbReference type="ARBA" id="ARBA00022691"/>
    </source>
</evidence>
<keyword evidence="4 8" id="KW-0489">Methyltransferase</keyword>
<dbReference type="InterPro" id="IPR013216">
    <property type="entry name" value="Methyltransf_11"/>
</dbReference>
<dbReference type="AlphaFoldDB" id="A0A4P7UHF7"/>
<dbReference type="InterPro" id="IPR011814">
    <property type="entry name" value="BioC"/>
</dbReference>
<dbReference type="GO" id="GO:0102130">
    <property type="term" value="F:malonyl-CoA methyltransferase activity"/>
    <property type="evidence" value="ECO:0007669"/>
    <property type="project" value="UniProtKB-EC"/>
</dbReference>
<evidence type="ECO:0000313" key="11">
    <source>
        <dbReference type="Proteomes" id="UP000297065"/>
    </source>
</evidence>
<keyword evidence="7 8" id="KW-0093">Biotin biosynthesis</keyword>
<feature type="domain" description="Methyltransferase type 11" evidence="9">
    <location>
        <begin position="48"/>
        <end position="141"/>
    </location>
</feature>
<sequence length="256" mass="28007">MSMDTALIRQRFSAAAASYEAEALAQRRIADRLWTLAAPRVAPKAAVLEIGAGTGLLTRRILEARPSSLMLNDLYISPQLQQIMDANPGVVSCREGNAEKLCFDGAFDAVLSASTVQWFDDLPFFFARCAHLLPAGGLLAFSSFLPGNLQEVAELTGVGLAYSEAKALRGYLAPHFDLQVLEQGEVTLHFDSPRDVLLHLRHTGVTGIRSVVWGKSRYEAFVKSYHARFADGQGVRLTYRPVYVLAASRGLLCPRP</sequence>
<dbReference type="UniPathway" id="UPA00078"/>
<dbReference type="RefSeq" id="WP_136399828.1">
    <property type="nucleotide sequence ID" value="NZ_CP036295.1"/>
</dbReference>
<evidence type="ECO:0000256" key="7">
    <source>
        <dbReference type="ARBA" id="ARBA00022756"/>
    </source>
</evidence>
<protein>
    <recommendedName>
        <fullName evidence="3 8">Malonyl-[acyl-carrier protein] O-methyltransferase</fullName>
        <shortName evidence="8">Malonyl-ACP O-methyltransferase</shortName>
        <ecNumber evidence="3 8">2.1.1.197</ecNumber>
    </recommendedName>
    <alternativeName>
        <fullName evidence="8">Biotin synthesis protein BioC</fullName>
    </alternativeName>
</protein>
<name>A0A4P7UHF7_DESDE</name>
<comment type="catalytic activity">
    <reaction evidence="1 8">
        <text>malonyl-[ACP] + S-adenosyl-L-methionine = malonyl-[ACP] methyl ester + S-adenosyl-L-homocysteine</text>
        <dbReference type="Rhea" id="RHEA:17105"/>
        <dbReference type="Rhea" id="RHEA-COMP:9623"/>
        <dbReference type="Rhea" id="RHEA-COMP:9954"/>
        <dbReference type="ChEBI" id="CHEBI:57856"/>
        <dbReference type="ChEBI" id="CHEBI:59789"/>
        <dbReference type="ChEBI" id="CHEBI:78449"/>
        <dbReference type="ChEBI" id="CHEBI:78845"/>
        <dbReference type="EC" id="2.1.1.197"/>
    </reaction>
</comment>
<dbReference type="InterPro" id="IPR029063">
    <property type="entry name" value="SAM-dependent_MTases_sf"/>
</dbReference>
<dbReference type="GO" id="GO:0009102">
    <property type="term" value="P:biotin biosynthetic process"/>
    <property type="evidence" value="ECO:0007669"/>
    <property type="project" value="UniProtKB-UniRule"/>
</dbReference>
<gene>
    <name evidence="8" type="primary">bioC</name>
    <name evidence="10" type="ORF">DDIC_07300</name>
</gene>
<dbReference type="GO" id="GO:0010340">
    <property type="term" value="F:carboxyl-O-methyltransferase activity"/>
    <property type="evidence" value="ECO:0007669"/>
    <property type="project" value="UniProtKB-UniRule"/>
</dbReference>
<dbReference type="CDD" id="cd02440">
    <property type="entry name" value="AdoMet_MTases"/>
    <property type="match status" value="1"/>
</dbReference>
<comment type="function">
    <text evidence="8">Converts the free carboxyl group of a malonyl-thioester to its methyl ester by transfer of a methyl group from S-adenosyl-L-methionine (SAM). It allows to synthesize pimeloyl-ACP via the fatty acid synthetic pathway.</text>
</comment>
<dbReference type="OrthoDB" id="9786194at2"/>
<evidence type="ECO:0000259" key="9">
    <source>
        <dbReference type="Pfam" id="PF08241"/>
    </source>
</evidence>
<evidence type="ECO:0000256" key="3">
    <source>
        <dbReference type="ARBA" id="ARBA00012327"/>
    </source>
</evidence>
<evidence type="ECO:0000256" key="8">
    <source>
        <dbReference type="HAMAP-Rule" id="MF_00835"/>
    </source>
</evidence>
<keyword evidence="5 8" id="KW-0808">Transferase</keyword>
<keyword evidence="6 8" id="KW-0949">S-adenosyl-L-methionine</keyword>
<evidence type="ECO:0000256" key="2">
    <source>
        <dbReference type="ARBA" id="ARBA00004746"/>
    </source>
</evidence>
<organism evidence="10 11">
    <name type="scientific">Desulfovibrio desulfuricans</name>
    <dbReference type="NCBI Taxonomy" id="876"/>
    <lineage>
        <taxon>Bacteria</taxon>
        <taxon>Pseudomonadati</taxon>
        <taxon>Thermodesulfobacteriota</taxon>
        <taxon>Desulfovibrionia</taxon>
        <taxon>Desulfovibrionales</taxon>
        <taxon>Desulfovibrionaceae</taxon>
        <taxon>Desulfovibrio</taxon>
    </lineage>
</organism>
<evidence type="ECO:0000256" key="1">
    <source>
        <dbReference type="ARBA" id="ARBA00000852"/>
    </source>
</evidence>
<dbReference type="Gene3D" id="3.40.50.150">
    <property type="entry name" value="Vaccinia Virus protein VP39"/>
    <property type="match status" value="1"/>
</dbReference>
<dbReference type="GO" id="GO:0032259">
    <property type="term" value="P:methylation"/>
    <property type="evidence" value="ECO:0007669"/>
    <property type="project" value="UniProtKB-KW"/>
</dbReference>
<dbReference type="HAMAP" id="MF_00835">
    <property type="entry name" value="BioC"/>
    <property type="match status" value="1"/>
</dbReference>
<reference evidence="10 11" key="1">
    <citation type="submission" date="2019-02" db="EMBL/GenBank/DDBJ databases">
        <title>Complete Genome Sequence of Desulfovibrio desulfuricans IC1, a Sulfonate Utilizing Anaerobe.</title>
        <authorList>
            <person name="Day L.A."/>
            <person name="De Leon K.B."/>
            <person name="Wall J.D."/>
        </authorList>
    </citation>
    <scope>NUCLEOTIDE SEQUENCE [LARGE SCALE GENOMIC DNA]</scope>
    <source>
        <strain evidence="10 11">IC1</strain>
    </source>
</reference>
<comment type="pathway">
    <text evidence="2 8">Cofactor biosynthesis; biotin biosynthesis.</text>
</comment>
<evidence type="ECO:0000313" key="10">
    <source>
        <dbReference type="EMBL" id="QCC85683.1"/>
    </source>
</evidence>
<evidence type="ECO:0000256" key="5">
    <source>
        <dbReference type="ARBA" id="ARBA00022679"/>
    </source>
</evidence>
<dbReference type="GO" id="GO:0008757">
    <property type="term" value="F:S-adenosylmethionine-dependent methyltransferase activity"/>
    <property type="evidence" value="ECO:0007669"/>
    <property type="project" value="InterPro"/>
</dbReference>
<proteinExistence type="inferred from homology"/>
<dbReference type="EMBL" id="CP036295">
    <property type="protein sequence ID" value="QCC85683.1"/>
    <property type="molecule type" value="Genomic_DNA"/>
</dbReference>